<gene>
    <name evidence="1" type="ORF">SAMEA3375112_03382</name>
</gene>
<accession>A0A9X8RLI6</accession>
<evidence type="ECO:0000313" key="1">
    <source>
        <dbReference type="EMBL" id="SJS99772.1"/>
    </source>
</evidence>
<protein>
    <submittedName>
        <fullName evidence="1">Uncharacterized protein</fullName>
    </submittedName>
</protein>
<reference evidence="1 2" key="1">
    <citation type="submission" date="2017-02" db="EMBL/GenBank/DDBJ databases">
        <authorList>
            <consortium name="Pathogen Informatics"/>
        </authorList>
    </citation>
    <scope>NUCLEOTIDE SEQUENCE [LARGE SCALE GENOMIC DNA]</scope>
    <source>
        <strain evidence="1 2">VRECD0157</strain>
    </source>
</reference>
<sequence length="78" mass="8978">MINYSEYMTATDLINICDLLEGKIIGEAGAYNSLSTRLGNLIGLDWALKGEELRQQLIQNINNMMYLDNENKIQYKEF</sequence>
<dbReference type="AlphaFoldDB" id="A0A9X8RLI6"/>
<dbReference type="Proteomes" id="UP000189137">
    <property type="component" value="Unassembled WGS sequence"/>
</dbReference>
<dbReference type="EMBL" id="FUPS01000014">
    <property type="protein sequence ID" value="SJS99772.1"/>
    <property type="molecule type" value="Genomic_DNA"/>
</dbReference>
<organism evidence="1 2">
    <name type="scientific">Clostridioides difficile</name>
    <name type="common">Peptoclostridium difficile</name>
    <dbReference type="NCBI Taxonomy" id="1496"/>
    <lineage>
        <taxon>Bacteria</taxon>
        <taxon>Bacillati</taxon>
        <taxon>Bacillota</taxon>
        <taxon>Clostridia</taxon>
        <taxon>Peptostreptococcales</taxon>
        <taxon>Peptostreptococcaceae</taxon>
        <taxon>Clostridioides</taxon>
    </lineage>
</organism>
<dbReference type="RefSeq" id="WP_021402192.1">
    <property type="nucleotide sequence ID" value="NZ_BIND01000094.1"/>
</dbReference>
<comment type="caution">
    <text evidence="1">The sequence shown here is derived from an EMBL/GenBank/DDBJ whole genome shotgun (WGS) entry which is preliminary data.</text>
</comment>
<evidence type="ECO:0000313" key="2">
    <source>
        <dbReference type="Proteomes" id="UP000189137"/>
    </source>
</evidence>
<proteinExistence type="predicted"/>
<name>A0A9X8RLI6_CLODI</name>